<name>A0AA88I588_ARTSF</name>
<dbReference type="EMBL" id="JAVRJZ010000005">
    <property type="protein sequence ID" value="KAK2723038.1"/>
    <property type="molecule type" value="Genomic_DNA"/>
</dbReference>
<evidence type="ECO:0000313" key="1">
    <source>
        <dbReference type="EMBL" id="KAK2723038.1"/>
    </source>
</evidence>
<reference evidence="1" key="1">
    <citation type="submission" date="2023-07" db="EMBL/GenBank/DDBJ databases">
        <title>Chromosome-level genome assembly of Artemia franciscana.</title>
        <authorList>
            <person name="Jo E."/>
        </authorList>
    </citation>
    <scope>NUCLEOTIDE SEQUENCE</scope>
    <source>
        <tissue evidence="1">Whole body</tissue>
    </source>
</reference>
<dbReference type="Proteomes" id="UP001187531">
    <property type="component" value="Unassembled WGS sequence"/>
</dbReference>
<dbReference type="AlphaFoldDB" id="A0AA88I588"/>
<organism evidence="1 2">
    <name type="scientific">Artemia franciscana</name>
    <name type="common">Brine shrimp</name>
    <name type="synonym">Artemia sanfranciscana</name>
    <dbReference type="NCBI Taxonomy" id="6661"/>
    <lineage>
        <taxon>Eukaryota</taxon>
        <taxon>Metazoa</taxon>
        <taxon>Ecdysozoa</taxon>
        <taxon>Arthropoda</taxon>
        <taxon>Crustacea</taxon>
        <taxon>Branchiopoda</taxon>
        <taxon>Anostraca</taxon>
        <taxon>Artemiidae</taxon>
        <taxon>Artemia</taxon>
    </lineage>
</organism>
<keyword evidence="2" id="KW-1185">Reference proteome</keyword>
<gene>
    <name evidence="1" type="ORF">QYM36_003284</name>
</gene>
<comment type="caution">
    <text evidence="1">The sequence shown here is derived from an EMBL/GenBank/DDBJ whole genome shotgun (WGS) entry which is preliminary data.</text>
</comment>
<sequence length="118" mass="12999">LGVQIGKSDVANVKMLVKPNGDHIPPIKVTFKGHLLAREIIENRSKLRGTRTFITGSLTKRRQAILQASKDVFETRNAWPSQGRVFLKIGENVMLVQNLAQLLSLPRSFVVPGGNITG</sequence>
<proteinExistence type="predicted"/>
<protein>
    <submittedName>
        <fullName evidence="1">Uncharacterized protein</fullName>
    </submittedName>
</protein>
<feature type="non-terminal residue" evidence="1">
    <location>
        <position position="1"/>
    </location>
</feature>
<accession>A0AA88I588</accession>
<evidence type="ECO:0000313" key="2">
    <source>
        <dbReference type="Proteomes" id="UP001187531"/>
    </source>
</evidence>